<evidence type="ECO:0000313" key="18">
    <source>
        <dbReference type="EMBL" id="KAK3780388.1"/>
    </source>
</evidence>
<dbReference type="InterPro" id="IPR046341">
    <property type="entry name" value="SET_dom_sf"/>
</dbReference>
<keyword evidence="9" id="KW-0862">Zinc</keyword>
<feature type="domain" description="C2H2-type" evidence="16">
    <location>
        <begin position="497"/>
        <end position="524"/>
    </location>
</feature>
<dbReference type="InterPro" id="IPR036236">
    <property type="entry name" value="Znf_C2H2_sf"/>
</dbReference>
<dbReference type="PANTHER" id="PTHR24394">
    <property type="entry name" value="ZINC FINGER PROTEIN"/>
    <property type="match status" value="1"/>
</dbReference>
<evidence type="ECO:0000259" key="16">
    <source>
        <dbReference type="PROSITE" id="PS50157"/>
    </source>
</evidence>
<dbReference type="Pfam" id="PF13912">
    <property type="entry name" value="zf-C2H2_6"/>
    <property type="match status" value="4"/>
</dbReference>
<evidence type="ECO:0000256" key="8">
    <source>
        <dbReference type="ARBA" id="ARBA00022771"/>
    </source>
</evidence>
<evidence type="ECO:0000256" key="4">
    <source>
        <dbReference type="ARBA" id="ARBA00022679"/>
    </source>
</evidence>
<feature type="domain" description="C2H2-type" evidence="16">
    <location>
        <begin position="637"/>
        <end position="664"/>
    </location>
</feature>
<feature type="domain" description="C2H2-type" evidence="16">
    <location>
        <begin position="609"/>
        <end position="636"/>
    </location>
</feature>
<feature type="domain" description="C2H2-type" evidence="16">
    <location>
        <begin position="469"/>
        <end position="496"/>
    </location>
</feature>
<dbReference type="SUPFAM" id="SSF82199">
    <property type="entry name" value="SET domain"/>
    <property type="match status" value="1"/>
</dbReference>
<dbReference type="FunFam" id="3.30.160.60:FF:000745">
    <property type="entry name" value="zinc finger protein 181 isoform X1"/>
    <property type="match status" value="1"/>
</dbReference>
<keyword evidence="7" id="KW-0677">Repeat</keyword>
<dbReference type="SUPFAM" id="SSF57667">
    <property type="entry name" value="beta-beta-alpha zinc fingers"/>
    <property type="match status" value="5"/>
</dbReference>
<keyword evidence="5" id="KW-0949">S-adenosyl-L-methionine</keyword>
<evidence type="ECO:0000256" key="1">
    <source>
        <dbReference type="ARBA" id="ARBA00004123"/>
    </source>
</evidence>
<reference evidence="18" key="1">
    <citation type="journal article" date="2023" name="G3 (Bethesda)">
        <title>A reference genome for the long-term kleptoplast-retaining sea slug Elysia crispata morphotype clarki.</title>
        <authorList>
            <person name="Eastman K.E."/>
            <person name="Pendleton A.L."/>
            <person name="Shaikh M.A."/>
            <person name="Suttiyut T."/>
            <person name="Ogas R."/>
            <person name="Tomko P."/>
            <person name="Gavelis G."/>
            <person name="Widhalm J.R."/>
            <person name="Wisecaver J.H."/>
        </authorList>
    </citation>
    <scope>NUCLEOTIDE SEQUENCE</scope>
    <source>
        <strain evidence="18">ECLA1</strain>
    </source>
</reference>
<dbReference type="PROSITE" id="PS50280">
    <property type="entry name" value="SET"/>
    <property type="match status" value="1"/>
</dbReference>
<keyword evidence="19" id="KW-1185">Reference proteome</keyword>
<dbReference type="Gene3D" id="3.30.160.60">
    <property type="entry name" value="Classic Zinc Finger"/>
    <property type="match status" value="9"/>
</dbReference>
<dbReference type="FunFam" id="3.30.160.60:FF:002343">
    <property type="entry name" value="Zinc finger protein 33A"/>
    <property type="match status" value="1"/>
</dbReference>
<feature type="domain" description="C2H2-type" evidence="16">
    <location>
        <begin position="553"/>
        <end position="580"/>
    </location>
</feature>
<dbReference type="InterPro" id="IPR044417">
    <property type="entry name" value="PRDM7_9_PR-SET"/>
</dbReference>
<name>A0AAE1DSU9_9GAST</name>
<dbReference type="GO" id="GO:0008270">
    <property type="term" value="F:zinc ion binding"/>
    <property type="evidence" value="ECO:0007669"/>
    <property type="project" value="UniProtKB-KW"/>
</dbReference>
<keyword evidence="13" id="KW-0539">Nucleus</keyword>
<dbReference type="PROSITE" id="PS50157">
    <property type="entry name" value="ZINC_FINGER_C2H2_2"/>
    <property type="match status" value="9"/>
</dbReference>
<evidence type="ECO:0000313" key="19">
    <source>
        <dbReference type="Proteomes" id="UP001283361"/>
    </source>
</evidence>
<dbReference type="GO" id="GO:0003677">
    <property type="term" value="F:DNA binding"/>
    <property type="evidence" value="ECO:0007669"/>
    <property type="project" value="UniProtKB-KW"/>
</dbReference>
<evidence type="ECO:0000256" key="3">
    <source>
        <dbReference type="ARBA" id="ARBA00022603"/>
    </source>
</evidence>
<sequence>MEVVDEWSTIDFTSLPGSVREFFSAEEFASMTEYEKQHLSSIRQNFEALKRAGLPVKPPDFMMKNKSEMERKRICALPLTDSSDDSDADWTPSTERKKKQVQRMPFKPPFKAGTQNLPQKETTAPSKGEKGKVQRQKKQEKEEEEDVHVYPFRTKRVTSFMSLIIPDDDDFLCLVIKKSKIPQAGLGVFATTFFPVRTRFGPYKGRKETDRIVAYESGYCWQVIQEGKTSHFVDASDPKESNWMRFVNCARSEEEQCVTAYQHQGEVYYRAHKDIHPGMELLVYYGDSYATELGIQTQQVGGIKKQEHIESGTERRCAKVSVTEDDEKFKEGIDTTGAGAFKCYWCPFEYFQNIERERHMKRSHKEEYIKLRQVKYSHFSSQAKTIQAHRGFGSPHFEEVKKNSDCNIFEDLNCHQKIVKEVQLHGFFSDIGKEELEREPFNKSHNNGCALKFVDYNSLVKQESDDKRCKCKVCGKKFTQRGDLTTHKRIHSSEMPYRCDVCGKKFSAGSALTTHKRIHSGEKPYKCDECGKKFSRGSDLTTHKRIHSGEKPYKCDVCGKKFSDSSALTTHKRIHSGEKPYKCDVCGKKFSAGSDLTTHKRIHSGEKPYKCDVCGKKFSAGSALTTHKRIHSGEKPYKCDECGKKFSAGSDLTTHKRIHSGEKPYKCDVCGKKFSVSSALTKHKRIHSGEKPYKCDVCGKKFSNSSNLTTHKRTHSGSNP</sequence>
<keyword evidence="4" id="KW-0808">Transferase</keyword>
<feature type="domain" description="C2H2-type" evidence="16">
    <location>
        <begin position="693"/>
        <end position="720"/>
    </location>
</feature>
<evidence type="ECO:0000256" key="9">
    <source>
        <dbReference type="ARBA" id="ARBA00022833"/>
    </source>
</evidence>
<dbReference type="InterPro" id="IPR001214">
    <property type="entry name" value="SET_dom"/>
</dbReference>
<evidence type="ECO:0000256" key="7">
    <source>
        <dbReference type="ARBA" id="ARBA00022737"/>
    </source>
</evidence>
<feature type="region of interest" description="Disordered" evidence="15">
    <location>
        <begin position="78"/>
        <end position="144"/>
    </location>
</feature>
<dbReference type="GO" id="GO:0005634">
    <property type="term" value="C:nucleus"/>
    <property type="evidence" value="ECO:0007669"/>
    <property type="project" value="UniProtKB-SubCell"/>
</dbReference>
<dbReference type="GO" id="GO:0000981">
    <property type="term" value="F:DNA-binding transcription factor activity, RNA polymerase II-specific"/>
    <property type="evidence" value="ECO:0007669"/>
    <property type="project" value="TreeGrafter"/>
</dbReference>
<dbReference type="FunFam" id="3.30.160.60:FF:000557">
    <property type="entry name" value="zinc finger and SCAN domain-containing protein 29"/>
    <property type="match status" value="2"/>
</dbReference>
<dbReference type="Gene3D" id="2.170.270.10">
    <property type="entry name" value="SET domain"/>
    <property type="match status" value="1"/>
</dbReference>
<feature type="compositionally biased region" description="Polar residues" evidence="15">
    <location>
        <begin position="113"/>
        <end position="125"/>
    </location>
</feature>
<evidence type="ECO:0000256" key="12">
    <source>
        <dbReference type="ARBA" id="ARBA00023163"/>
    </source>
</evidence>
<feature type="domain" description="C2H2-type" evidence="16">
    <location>
        <begin position="581"/>
        <end position="608"/>
    </location>
</feature>
<dbReference type="Pfam" id="PF00096">
    <property type="entry name" value="zf-C2H2"/>
    <property type="match status" value="5"/>
</dbReference>
<feature type="domain" description="C2H2-type" evidence="16">
    <location>
        <begin position="525"/>
        <end position="552"/>
    </location>
</feature>
<proteinExistence type="inferred from homology"/>
<accession>A0AAE1DSU9</accession>
<evidence type="ECO:0000256" key="10">
    <source>
        <dbReference type="ARBA" id="ARBA00023015"/>
    </source>
</evidence>
<keyword evidence="10" id="KW-0805">Transcription regulation</keyword>
<evidence type="ECO:0000256" key="15">
    <source>
        <dbReference type="SAM" id="MobiDB-lite"/>
    </source>
</evidence>
<dbReference type="Pfam" id="PF21549">
    <property type="entry name" value="PRDM2_PR"/>
    <property type="match status" value="1"/>
</dbReference>
<keyword evidence="12" id="KW-0804">Transcription</keyword>
<evidence type="ECO:0000256" key="14">
    <source>
        <dbReference type="PROSITE-ProRule" id="PRU00042"/>
    </source>
</evidence>
<dbReference type="Proteomes" id="UP001283361">
    <property type="component" value="Unassembled WGS sequence"/>
</dbReference>
<comment type="caution">
    <text evidence="18">The sequence shown here is derived from an EMBL/GenBank/DDBJ whole genome shotgun (WGS) entry which is preliminary data.</text>
</comment>
<keyword evidence="8 14" id="KW-0863">Zinc-finger</keyword>
<dbReference type="SMART" id="SM00317">
    <property type="entry name" value="SET"/>
    <property type="match status" value="1"/>
</dbReference>
<feature type="domain" description="C2H2-type" evidence="16">
    <location>
        <begin position="665"/>
        <end position="692"/>
    </location>
</feature>
<dbReference type="FunFam" id="3.30.160.60:FF:000070">
    <property type="entry name" value="zinc finger protein 689 isoform X1"/>
    <property type="match status" value="1"/>
</dbReference>
<dbReference type="GO" id="GO:0032259">
    <property type="term" value="P:methylation"/>
    <property type="evidence" value="ECO:0007669"/>
    <property type="project" value="UniProtKB-KW"/>
</dbReference>
<evidence type="ECO:0000256" key="13">
    <source>
        <dbReference type="ARBA" id="ARBA00023242"/>
    </source>
</evidence>
<keyword evidence="11" id="KW-0238">DNA-binding</keyword>
<feature type="domain" description="SET" evidence="17">
    <location>
        <begin position="172"/>
        <end position="286"/>
    </location>
</feature>
<comment type="subcellular location">
    <subcellularLocation>
        <location evidence="1">Nucleus</location>
    </subcellularLocation>
</comment>
<dbReference type="EMBL" id="JAWDGP010002732">
    <property type="protein sequence ID" value="KAK3780388.1"/>
    <property type="molecule type" value="Genomic_DNA"/>
</dbReference>
<keyword evidence="6" id="KW-0479">Metal-binding</keyword>
<dbReference type="CDD" id="cd19193">
    <property type="entry name" value="PR-SET_PRDM7_9"/>
    <property type="match status" value="1"/>
</dbReference>
<dbReference type="SMART" id="SM00355">
    <property type="entry name" value="ZnF_C2H2"/>
    <property type="match status" value="10"/>
</dbReference>
<dbReference type="FunFam" id="3.30.160.60:FF:001228">
    <property type="entry name" value="Zinc finger protein 236"/>
    <property type="match status" value="1"/>
</dbReference>
<evidence type="ECO:0000256" key="2">
    <source>
        <dbReference type="ARBA" id="ARBA00006991"/>
    </source>
</evidence>
<keyword evidence="3" id="KW-0489">Methyltransferase</keyword>
<dbReference type="FunFam" id="3.30.160.60:FF:000634">
    <property type="entry name" value="Zinc finger X-chromosomal protein"/>
    <property type="match status" value="2"/>
</dbReference>
<organism evidence="18 19">
    <name type="scientific">Elysia crispata</name>
    <name type="common">lettuce slug</name>
    <dbReference type="NCBI Taxonomy" id="231223"/>
    <lineage>
        <taxon>Eukaryota</taxon>
        <taxon>Metazoa</taxon>
        <taxon>Spiralia</taxon>
        <taxon>Lophotrochozoa</taxon>
        <taxon>Mollusca</taxon>
        <taxon>Gastropoda</taxon>
        <taxon>Heterobranchia</taxon>
        <taxon>Euthyneura</taxon>
        <taxon>Panpulmonata</taxon>
        <taxon>Sacoglossa</taxon>
        <taxon>Placobranchoidea</taxon>
        <taxon>Plakobranchidae</taxon>
        <taxon>Elysia</taxon>
    </lineage>
</organism>
<protein>
    <submittedName>
        <fullName evidence="18">Uncharacterized protein</fullName>
    </submittedName>
</protein>
<gene>
    <name evidence="18" type="ORF">RRG08_062009</name>
</gene>
<evidence type="ECO:0000259" key="17">
    <source>
        <dbReference type="PROSITE" id="PS50280"/>
    </source>
</evidence>
<dbReference type="InterPro" id="IPR013087">
    <property type="entry name" value="Znf_C2H2_type"/>
</dbReference>
<dbReference type="GO" id="GO:0042054">
    <property type="term" value="F:histone methyltransferase activity"/>
    <property type="evidence" value="ECO:0007669"/>
    <property type="project" value="InterPro"/>
</dbReference>
<comment type="similarity">
    <text evidence="2">Belongs to the krueppel C2H2-type zinc-finger protein family.</text>
</comment>
<evidence type="ECO:0000256" key="6">
    <source>
        <dbReference type="ARBA" id="ARBA00022723"/>
    </source>
</evidence>
<evidence type="ECO:0000256" key="11">
    <source>
        <dbReference type="ARBA" id="ARBA00023125"/>
    </source>
</evidence>
<dbReference type="AlphaFoldDB" id="A0AAE1DSU9"/>
<dbReference type="PROSITE" id="PS00028">
    <property type="entry name" value="ZINC_FINGER_C2H2_1"/>
    <property type="match status" value="10"/>
</dbReference>
<evidence type="ECO:0000256" key="5">
    <source>
        <dbReference type="ARBA" id="ARBA00022691"/>
    </source>
</evidence>
<dbReference type="PANTHER" id="PTHR24394:SF48">
    <property type="entry name" value="ZINC FINGER PROTEIN 771"/>
    <property type="match status" value="1"/>
</dbReference>
<dbReference type="FunFam" id="3.30.160.60:FF:000478">
    <property type="entry name" value="Zinc finger protein 133"/>
    <property type="match status" value="1"/>
</dbReference>
<feature type="compositionally biased region" description="Basic and acidic residues" evidence="15">
    <location>
        <begin position="127"/>
        <end position="141"/>
    </location>
</feature>